<keyword evidence="6" id="KW-0119">Carbohydrate metabolism</keyword>
<dbReference type="AlphaFoldDB" id="A0A8H5MAM0"/>
<dbReference type="GO" id="GO:0030245">
    <property type="term" value="P:cellulose catabolic process"/>
    <property type="evidence" value="ECO:0007669"/>
    <property type="project" value="UniProtKB-UniPathway"/>
</dbReference>
<dbReference type="Gene3D" id="3.40.50.1700">
    <property type="entry name" value="Glycoside hydrolase family 3 C-terminal domain"/>
    <property type="match status" value="2"/>
</dbReference>
<gene>
    <name evidence="8" type="ORF">D9615_001768</name>
</gene>
<dbReference type="PROSITE" id="PS00775">
    <property type="entry name" value="GLYCOSYL_HYDROL_F3"/>
    <property type="match status" value="1"/>
</dbReference>
<protein>
    <recommendedName>
        <fullName evidence="3 6">beta-glucosidase</fullName>
        <ecNumber evidence="3 6">3.2.1.21</ecNumber>
    </recommendedName>
</protein>
<evidence type="ECO:0000313" key="9">
    <source>
        <dbReference type="Proteomes" id="UP000565441"/>
    </source>
</evidence>
<evidence type="ECO:0000256" key="3">
    <source>
        <dbReference type="ARBA" id="ARBA00012744"/>
    </source>
</evidence>
<keyword evidence="4 6" id="KW-0378">Hydrolase</keyword>
<dbReference type="SMART" id="SM01217">
    <property type="entry name" value="Fn3_like"/>
    <property type="match status" value="1"/>
</dbReference>
<dbReference type="SUPFAM" id="SSF51445">
    <property type="entry name" value="(Trans)glycosidases"/>
    <property type="match status" value="1"/>
</dbReference>
<dbReference type="PANTHER" id="PTHR42715:SF27">
    <property type="entry name" value="BETA-GLUCOSIDASE-RELATED"/>
    <property type="match status" value="1"/>
</dbReference>
<dbReference type="InterPro" id="IPR019800">
    <property type="entry name" value="Glyco_hydro_3_AS"/>
</dbReference>
<dbReference type="Gene3D" id="2.60.40.10">
    <property type="entry name" value="Immunoglobulins"/>
    <property type="match status" value="1"/>
</dbReference>
<comment type="similarity">
    <text evidence="2 6">Belongs to the glycosyl hydrolase 3 family.</text>
</comment>
<comment type="caution">
    <text evidence="8">The sequence shown here is derived from an EMBL/GenBank/DDBJ whole genome shotgun (WGS) entry which is preliminary data.</text>
</comment>
<comment type="pathway">
    <text evidence="6">Glycan metabolism; cellulose degradation.</text>
</comment>
<dbReference type="Pfam" id="PF01915">
    <property type="entry name" value="Glyco_hydro_3_C"/>
    <property type="match status" value="1"/>
</dbReference>
<name>A0A8H5MAM0_9AGAR</name>
<evidence type="ECO:0000256" key="6">
    <source>
        <dbReference type="RuleBase" id="RU361161"/>
    </source>
</evidence>
<keyword evidence="9" id="KW-1185">Reference proteome</keyword>
<dbReference type="SUPFAM" id="SSF52279">
    <property type="entry name" value="Beta-D-glucan exohydrolase, C-terminal domain"/>
    <property type="match status" value="1"/>
</dbReference>
<comment type="catalytic activity">
    <reaction evidence="1 6">
        <text>Hydrolysis of terminal, non-reducing beta-D-glucosyl residues with release of beta-D-glucose.</text>
        <dbReference type="EC" id="3.2.1.21"/>
    </reaction>
</comment>
<evidence type="ECO:0000256" key="1">
    <source>
        <dbReference type="ARBA" id="ARBA00000448"/>
    </source>
</evidence>
<dbReference type="UniPathway" id="UPA00696"/>
<dbReference type="InterPro" id="IPR036881">
    <property type="entry name" value="Glyco_hydro_3_C_sf"/>
</dbReference>
<accession>A0A8H5MAM0</accession>
<evidence type="ECO:0000313" key="8">
    <source>
        <dbReference type="EMBL" id="KAF5386631.1"/>
    </source>
</evidence>
<dbReference type="InterPro" id="IPR017853">
    <property type="entry name" value="GH"/>
</dbReference>
<dbReference type="GO" id="GO:0008422">
    <property type="term" value="F:beta-glucosidase activity"/>
    <property type="evidence" value="ECO:0007669"/>
    <property type="project" value="UniProtKB-EC"/>
</dbReference>
<organism evidence="8 9">
    <name type="scientific">Tricholomella constricta</name>
    <dbReference type="NCBI Taxonomy" id="117010"/>
    <lineage>
        <taxon>Eukaryota</taxon>
        <taxon>Fungi</taxon>
        <taxon>Dikarya</taxon>
        <taxon>Basidiomycota</taxon>
        <taxon>Agaricomycotina</taxon>
        <taxon>Agaricomycetes</taxon>
        <taxon>Agaricomycetidae</taxon>
        <taxon>Agaricales</taxon>
        <taxon>Tricholomatineae</taxon>
        <taxon>Lyophyllaceae</taxon>
        <taxon>Tricholomella</taxon>
    </lineage>
</organism>
<dbReference type="InterPro" id="IPR037524">
    <property type="entry name" value="PA14/GLEYA"/>
</dbReference>
<dbReference type="InterPro" id="IPR036962">
    <property type="entry name" value="Glyco_hydro_3_N_sf"/>
</dbReference>
<sequence length="873" mass="95392">MSRTFLDASIPDLVARLRVEEKISLLGAPNWWNSTSIQHLGIPAIRMSDGPNGVRGSSHFVSTPAQCLPCATSLASTFDVELVQQVGIFLGKEAKIKSSVVLLAPTCNIQRTPLGGRSFESFSEDPHLSGILSAAYVNGLQSEGVSATMKHFVANDQEHERTAAESVISPRALREIYLYPFMLAQRDAKPGAYMTSFVLRIIYIFCTSFSPLPPSPSYGRIEGVHCSENKKLLTDILRNEWKFEGIVMSDWFGTYSVDQSINAGMDLEMPGPPRWRAPQLVLHCLSSQKLLSRTLDERVTNLLTFVQKQARRNPEVVYGDGIERSRDTSEGRQFCRKLAADGTVLLKNRDNLLPLSASKVKRLAIIGPNAKERIISGGGSAALKAIYVVTPFDGVSSGASEGMTIEYEVGCYAHKYLPTLENSLVTPAGESGWLCTFYSHEEDGSLSDPLESFILRDTRVKLNDFLPKGLTSTWTIKLEGKLTVDKSAPYELGLTVAGRAKLWINGQLTIDNWSKQTPGDFFYGQGTIEEKSIIDATAGVAMDVLVEYTNTPPPDGADEKGEGRLSQPALMRGVRLGGCEKIDPEVAIEAAVALAAKSDAVLFVAGLSPEWESEGFDRPTLQMPGRQDEVIQRLAEANPNIIVVIQAGSAVSMPWVDSVAGILQAWYSGNEAGNAIADVLYGKVNPGGRLPLTLPAHAEDIPAHLNDKSENGKIHYREDLFVGYKHYQARNIKPLFPFGFGLSYTTFSFSDLSVNEISATGDDFALEIGVTVKNEGSVAGSEVVQLYVSYPDIGLTTPKLQLRGFGKAKDVAPGAAQRVIIKLNKYAVSFWDTERNAWHAVAGQYVFHIGQSSVDLPLQTTYDLKTDFFWVGL</sequence>
<dbReference type="PROSITE" id="PS51820">
    <property type="entry name" value="PA14"/>
    <property type="match status" value="1"/>
</dbReference>
<dbReference type="PANTHER" id="PTHR42715">
    <property type="entry name" value="BETA-GLUCOSIDASE"/>
    <property type="match status" value="1"/>
</dbReference>
<proteinExistence type="inferred from homology"/>
<dbReference type="InterPro" id="IPR050288">
    <property type="entry name" value="Cellulose_deg_GH3"/>
</dbReference>
<dbReference type="InterPro" id="IPR001764">
    <property type="entry name" value="Glyco_hydro_3_N"/>
</dbReference>
<keyword evidence="5 6" id="KW-0326">Glycosidase</keyword>
<dbReference type="OrthoDB" id="47059at2759"/>
<dbReference type="Gene3D" id="3.20.20.300">
    <property type="entry name" value="Glycoside hydrolase, family 3, N-terminal domain"/>
    <property type="match status" value="1"/>
</dbReference>
<reference evidence="8 9" key="1">
    <citation type="journal article" date="2020" name="ISME J.">
        <title>Uncovering the hidden diversity of litter-decomposition mechanisms in mushroom-forming fungi.</title>
        <authorList>
            <person name="Floudas D."/>
            <person name="Bentzer J."/>
            <person name="Ahren D."/>
            <person name="Johansson T."/>
            <person name="Persson P."/>
            <person name="Tunlid A."/>
        </authorList>
    </citation>
    <scope>NUCLEOTIDE SEQUENCE [LARGE SCALE GENOMIC DNA]</scope>
    <source>
        <strain evidence="8 9">CBS 661.87</strain>
    </source>
</reference>
<dbReference type="InterPro" id="IPR011658">
    <property type="entry name" value="PA14_dom"/>
</dbReference>
<evidence type="ECO:0000256" key="4">
    <source>
        <dbReference type="ARBA" id="ARBA00022801"/>
    </source>
</evidence>
<evidence type="ECO:0000259" key="7">
    <source>
        <dbReference type="PROSITE" id="PS51820"/>
    </source>
</evidence>
<dbReference type="PRINTS" id="PR00133">
    <property type="entry name" value="GLHYDRLASE3"/>
</dbReference>
<dbReference type="InterPro" id="IPR002772">
    <property type="entry name" value="Glyco_hydro_3_C"/>
</dbReference>
<dbReference type="InterPro" id="IPR013783">
    <property type="entry name" value="Ig-like_fold"/>
</dbReference>
<keyword evidence="6" id="KW-0624">Polysaccharide degradation</keyword>
<dbReference type="SMART" id="SM00758">
    <property type="entry name" value="PA14"/>
    <property type="match status" value="1"/>
</dbReference>
<dbReference type="Pfam" id="PF07691">
    <property type="entry name" value="PA14"/>
    <property type="match status" value="1"/>
</dbReference>
<dbReference type="InterPro" id="IPR026891">
    <property type="entry name" value="Fn3-like"/>
</dbReference>
<evidence type="ECO:0000256" key="2">
    <source>
        <dbReference type="ARBA" id="ARBA00005336"/>
    </source>
</evidence>
<dbReference type="Pfam" id="PF14310">
    <property type="entry name" value="Fn3-like"/>
    <property type="match status" value="1"/>
</dbReference>
<dbReference type="Pfam" id="PF00933">
    <property type="entry name" value="Glyco_hydro_3"/>
    <property type="match status" value="1"/>
</dbReference>
<dbReference type="EMBL" id="JAACJP010000002">
    <property type="protein sequence ID" value="KAF5386631.1"/>
    <property type="molecule type" value="Genomic_DNA"/>
</dbReference>
<feature type="domain" description="PA14" evidence="7">
    <location>
        <begin position="428"/>
        <end position="592"/>
    </location>
</feature>
<dbReference type="EC" id="3.2.1.21" evidence="3 6"/>
<dbReference type="Proteomes" id="UP000565441">
    <property type="component" value="Unassembled WGS sequence"/>
</dbReference>
<evidence type="ECO:0000256" key="5">
    <source>
        <dbReference type="ARBA" id="ARBA00023295"/>
    </source>
</evidence>